<sequence length="255" mass="25937">MTARPTTPIELVVFDMAGTTIVDDGLVEQAFARAAERTGAVALPADEALQYVRDTMGQSKIEVFTHLAAGDREAAARANAAFEDAYAELVDEQGVTEVPGAGDTVRALRAAGVQVALTTGFAPATRDAILRHIDWTDEIVAALSPADVGRGRPAPDLVLGALLRAGASSVAAVAVAGDTASDMESGLRAGAGLVAGVLSGAHGRPALLRAGADAVIPDVTHLPALLGIRGRIVEADIEDAEDDSVAASFAPVSAR</sequence>
<protein>
    <submittedName>
        <fullName evidence="1">Phosphonatase-like hydrolase</fullName>
    </submittedName>
</protein>
<dbReference type="RefSeq" id="WP_286288218.1">
    <property type="nucleotide sequence ID" value="NZ_JASXSZ010000002.1"/>
</dbReference>
<comment type="caution">
    <text evidence="1">The sequence shown here is derived from an EMBL/GenBank/DDBJ whole genome shotgun (WGS) entry which is preliminary data.</text>
</comment>
<dbReference type="InterPro" id="IPR036412">
    <property type="entry name" value="HAD-like_sf"/>
</dbReference>
<organism evidence="1 2">
    <name type="scientific">Microbacterium candidum</name>
    <dbReference type="NCBI Taxonomy" id="3041922"/>
    <lineage>
        <taxon>Bacteria</taxon>
        <taxon>Bacillati</taxon>
        <taxon>Actinomycetota</taxon>
        <taxon>Actinomycetes</taxon>
        <taxon>Micrococcales</taxon>
        <taxon>Microbacteriaceae</taxon>
        <taxon>Microbacterium</taxon>
    </lineage>
</organism>
<dbReference type="InterPro" id="IPR022468">
    <property type="entry name" value="PhnX-like"/>
</dbReference>
<dbReference type="InterPro" id="IPR023214">
    <property type="entry name" value="HAD_sf"/>
</dbReference>
<proteinExistence type="predicted"/>
<gene>
    <name evidence="1" type="ORF">QSV35_08385</name>
</gene>
<dbReference type="SFLD" id="SFLDS00003">
    <property type="entry name" value="Haloacid_Dehalogenase"/>
    <property type="match status" value="1"/>
</dbReference>
<evidence type="ECO:0000313" key="2">
    <source>
        <dbReference type="Proteomes" id="UP001235064"/>
    </source>
</evidence>
<accession>A0ABT7MY46</accession>
<dbReference type="PANTHER" id="PTHR43434:SF19">
    <property type="entry name" value="PHOSPHONOACETALDEHYDE HYDROLASE"/>
    <property type="match status" value="1"/>
</dbReference>
<evidence type="ECO:0000313" key="1">
    <source>
        <dbReference type="EMBL" id="MDL9979351.1"/>
    </source>
</evidence>
<dbReference type="SFLD" id="SFLDG01129">
    <property type="entry name" value="C1.5:_HAD__Beta-PGM__Phosphata"/>
    <property type="match status" value="1"/>
</dbReference>
<dbReference type="SUPFAM" id="SSF56784">
    <property type="entry name" value="HAD-like"/>
    <property type="match status" value="1"/>
</dbReference>
<name>A0ABT7MY46_9MICO</name>
<dbReference type="Gene3D" id="3.40.50.1000">
    <property type="entry name" value="HAD superfamily/HAD-like"/>
    <property type="match status" value="1"/>
</dbReference>
<keyword evidence="2" id="KW-1185">Reference proteome</keyword>
<dbReference type="Proteomes" id="UP001235064">
    <property type="component" value="Unassembled WGS sequence"/>
</dbReference>
<dbReference type="InterPro" id="IPR050155">
    <property type="entry name" value="HAD-like_hydrolase_sf"/>
</dbReference>
<dbReference type="PANTHER" id="PTHR43434">
    <property type="entry name" value="PHOSPHOGLYCOLATE PHOSPHATASE"/>
    <property type="match status" value="1"/>
</dbReference>
<reference evidence="1 2" key="1">
    <citation type="submission" date="2023-06" db="EMBL/GenBank/DDBJ databases">
        <title>Microbacterium sp. nov., isolated from a waste landfill.</title>
        <authorList>
            <person name="Wen W."/>
        </authorList>
    </citation>
    <scope>NUCLEOTIDE SEQUENCE [LARGE SCALE GENOMIC DNA]</scope>
    <source>
        <strain evidence="1 2">ASV49</strain>
    </source>
</reference>
<dbReference type="Gene3D" id="1.10.150.240">
    <property type="entry name" value="Putative phosphatase, domain 2"/>
    <property type="match status" value="1"/>
</dbReference>
<dbReference type="InterPro" id="IPR023198">
    <property type="entry name" value="PGP-like_dom2"/>
</dbReference>
<dbReference type="NCBIfam" id="TIGR03351">
    <property type="entry name" value="PhnX-like"/>
    <property type="match status" value="1"/>
</dbReference>
<dbReference type="Pfam" id="PF00702">
    <property type="entry name" value="Hydrolase"/>
    <property type="match status" value="1"/>
</dbReference>
<dbReference type="EMBL" id="JASXSZ010000002">
    <property type="protein sequence ID" value="MDL9979351.1"/>
    <property type="molecule type" value="Genomic_DNA"/>
</dbReference>